<evidence type="ECO:0000259" key="2">
    <source>
        <dbReference type="Pfam" id="PF13271"/>
    </source>
</evidence>
<keyword evidence="1" id="KW-0677">Repeat</keyword>
<dbReference type="OrthoDB" id="8482304at2"/>
<dbReference type="GO" id="GO:0080008">
    <property type="term" value="C:Cul4-RING E3 ubiquitin ligase complex"/>
    <property type="evidence" value="ECO:0007669"/>
    <property type="project" value="TreeGrafter"/>
</dbReference>
<evidence type="ECO:0000313" key="3">
    <source>
        <dbReference type="EMBL" id="SHF64570.1"/>
    </source>
</evidence>
<dbReference type="Pfam" id="PF13271">
    <property type="entry name" value="DUF4062"/>
    <property type="match status" value="1"/>
</dbReference>
<protein>
    <recommendedName>
        <fullName evidence="2">DUF4062 domain-containing protein</fullName>
    </recommendedName>
</protein>
<feature type="domain" description="DUF4062" evidence="2">
    <location>
        <begin position="12"/>
        <end position="96"/>
    </location>
</feature>
<dbReference type="EMBL" id="FQVD01000028">
    <property type="protein sequence ID" value="SHF64570.1"/>
    <property type="molecule type" value="Genomic_DNA"/>
</dbReference>
<dbReference type="Proteomes" id="UP000184436">
    <property type="component" value="Unassembled WGS sequence"/>
</dbReference>
<proteinExistence type="predicted"/>
<dbReference type="SUPFAM" id="SSF52540">
    <property type="entry name" value="P-loop containing nucleoside triphosphate hydrolases"/>
    <property type="match status" value="1"/>
</dbReference>
<dbReference type="PANTHER" id="PTHR19860:SF40">
    <property type="entry name" value="WD40 REPEAT-CONTAINING PROTEIN"/>
    <property type="match status" value="1"/>
</dbReference>
<reference evidence="3 4" key="1">
    <citation type="submission" date="2016-11" db="EMBL/GenBank/DDBJ databases">
        <authorList>
            <person name="Jaros S."/>
            <person name="Januszkiewicz K."/>
            <person name="Wedrychowicz H."/>
        </authorList>
    </citation>
    <scope>NUCLEOTIDE SEQUENCE [LARGE SCALE GENOMIC DNA]</scope>
    <source>
        <strain evidence="3 4">DSM 26883</strain>
    </source>
</reference>
<dbReference type="STRING" id="871325.SAMN05444349_12821"/>
<dbReference type="InterPro" id="IPR051191">
    <property type="entry name" value="DCAF12"/>
</dbReference>
<organism evidence="3 4">
    <name type="scientific">Bacteroides faecichinchillae</name>
    <dbReference type="NCBI Taxonomy" id="871325"/>
    <lineage>
        <taxon>Bacteria</taxon>
        <taxon>Pseudomonadati</taxon>
        <taxon>Bacteroidota</taxon>
        <taxon>Bacteroidia</taxon>
        <taxon>Bacteroidales</taxon>
        <taxon>Bacteroidaceae</taxon>
        <taxon>Bacteroides</taxon>
    </lineage>
</organism>
<dbReference type="InterPro" id="IPR027417">
    <property type="entry name" value="P-loop_NTPase"/>
</dbReference>
<dbReference type="PANTHER" id="PTHR19860">
    <property type="entry name" value="DDB1- AND CUL4-ASSOCIATED FACTOR 12-RELATED"/>
    <property type="match status" value="1"/>
</dbReference>
<gene>
    <name evidence="3" type="ORF">SAMN05444349_12821</name>
</gene>
<keyword evidence="4" id="KW-1185">Reference proteome</keyword>
<evidence type="ECO:0000313" key="4">
    <source>
        <dbReference type="Proteomes" id="UP000184436"/>
    </source>
</evidence>
<sequence>MSTSQHSFRRIKLFLSSTFCDMNTERDYLVTYIFPRIHQYCATRFLEFIPIDLRWGIPEEESRNGLVLTTCLEEVDNSRPFFIGLLGSRYGWMPTESELTGLRPSVEDQRPWLNAKVAESASITEIEIEYGVLRDMDIPHACFFIRSAEMEVPDEFKEATGSVAEYRLSLLKKKIRTQNKYPVYDYSSPEQLGETLMNKIIAMIETEYPADTVNAADVLKGRHEFALKRRSDTLCEISETRRNFDKWIEDGNQLLLLKGPSGSGTSTGLAYSVVDLRRTYPNNKIIYYDFEIADPGQDPVDAFLGFLSLEQCRLSKDEWSMIAVDNSSQLDASEVERIMEWIDSLPSNIHVAFAAASTSPLITILQYRYACPSITFHGLTLQMQPEFINNFTRRFGKRLTEKQIKAITAGRHSNDPTVLKVLLNSLVNFGSIEQLDDRIAKLVDSSSFSIFSGLLYEGRDTFHKIGLLREFAEATVAISLMPIGISESDLLNATGMSQAKWSVIRPYIIQFCKGNNDRLTFVESSWNQDVKNCWGTPFRAAIGIKLIDWYLADPVRLARAAKAVASIYSDIWHLPMEDDDLKKLNEKVFSIALSPSTVSVLNNTYLSTLWKLLSSQSMQEIPQFYIGRPLPALLPQEVIKHYLRLAHIASSQCRGADAAFCYERIAELKTGLNHQDAPLYHAMACLEIGQASRALEIIDTSRLAVTKRTLFARLSFQKSDVHIAPHTRLKAILLRSKTFLLKGDWFTFFKTMMQFIDLAEEIGENTSPAEIETCAEGTVMVCYVLSCYSTAIEDHKQAIEFSQMISEYVERLGVGHPLSYLFMMAKTFRLFRAGNFNEMLNAAYWTEQSACMAFGRESYQYGRAHILYTYAHFKLHGDHGDPHQARNIYNPRNYIRSFETFRNNNIDWQSVDLDVRQEILRECNLFRKLIRDVQPLPEQQRMDSECDTLRQHFGL</sequence>
<dbReference type="AlphaFoldDB" id="A0A1M5DCB2"/>
<accession>A0A1M5DCB2</accession>
<name>A0A1M5DCB2_9BACE</name>
<evidence type="ECO:0000256" key="1">
    <source>
        <dbReference type="ARBA" id="ARBA00022737"/>
    </source>
</evidence>
<dbReference type="InterPro" id="IPR025139">
    <property type="entry name" value="DUF4062"/>
</dbReference>